<dbReference type="InterPro" id="IPR010255">
    <property type="entry name" value="Haem_peroxidase_sf"/>
</dbReference>
<dbReference type="FunFam" id="1.10.640.10:FF:000003">
    <property type="entry name" value="chorion peroxidase"/>
    <property type="match status" value="1"/>
</dbReference>
<feature type="transmembrane region" description="Helical" evidence="7">
    <location>
        <begin position="36"/>
        <end position="58"/>
    </location>
</feature>
<keyword evidence="4" id="KW-0325">Glycoprotein</keyword>
<feature type="compositionally biased region" description="Acidic residues" evidence="6">
    <location>
        <begin position="1008"/>
        <end position="1025"/>
    </location>
</feature>
<keyword evidence="7" id="KW-0472">Membrane</keyword>
<keyword evidence="5" id="KW-0349">Heme</keyword>
<dbReference type="PROSITE" id="PS50292">
    <property type="entry name" value="PEROXIDASE_3"/>
    <property type="match status" value="1"/>
</dbReference>
<dbReference type="SUPFAM" id="SSF48113">
    <property type="entry name" value="Heme-dependent peroxidases"/>
    <property type="match status" value="1"/>
</dbReference>
<feature type="region of interest" description="Disordered" evidence="6">
    <location>
        <begin position="984"/>
        <end position="1027"/>
    </location>
</feature>
<dbReference type="GO" id="GO:0005576">
    <property type="term" value="C:extracellular region"/>
    <property type="evidence" value="ECO:0007669"/>
    <property type="project" value="UniProtKB-SubCell"/>
</dbReference>
<evidence type="ECO:0000313" key="8">
    <source>
        <dbReference type="EMBL" id="CAI8035667.1"/>
    </source>
</evidence>
<dbReference type="Gene3D" id="1.10.640.10">
    <property type="entry name" value="Haem peroxidase domain superfamily, animal type"/>
    <property type="match status" value="1"/>
</dbReference>
<dbReference type="Pfam" id="PF03098">
    <property type="entry name" value="An_peroxidase"/>
    <property type="match status" value="1"/>
</dbReference>
<name>A0AA35X2P9_GEOBA</name>
<evidence type="ECO:0000313" key="9">
    <source>
        <dbReference type="Proteomes" id="UP001174909"/>
    </source>
</evidence>
<dbReference type="GO" id="GO:0046872">
    <property type="term" value="F:metal ion binding"/>
    <property type="evidence" value="ECO:0007669"/>
    <property type="project" value="UniProtKB-KW"/>
</dbReference>
<dbReference type="GO" id="GO:0004601">
    <property type="term" value="F:peroxidase activity"/>
    <property type="evidence" value="ECO:0007669"/>
    <property type="project" value="InterPro"/>
</dbReference>
<dbReference type="InterPro" id="IPR019791">
    <property type="entry name" value="Haem_peroxidase_animal"/>
</dbReference>
<evidence type="ECO:0000256" key="2">
    <source>
        <dbReference type="ARBA" id="ARBA00022525"/>
    </source>
</evidence>
<dbReference type="PRINTS" id="PR00457">
    <property type="entry name" value="ANPEROXIDASE"/>
</dbReference>
<evidence type="ECO:0000256" key="5">
    <source>
        <dbReference type="PIRSR" id="PIRSR619791-2"/>
    </source>
</evidence>
<evidence type="ECO:0000256" key="3">
    <source>
        <dbReference type="ARBA" id="ARBA00022729"/>
    </source>
</evidence>
<keyword evidence="5" id="KW-0479">Metal-binding</keyword>
<keyword evidence="2" id="KW-0964">Secreted</keyword>
<dbReference type="PANTHER" id="PTHR11475:SF4">
    <property type="entry name" value="CHORION PEROXIDASE"/>
    <property type="match status" value="1"/>
</dbReference>
<reference evidence="8" key="1">
    <citation type="submission" date="2023-03" db="EMBL/GenBank/DDBJ databases">
        <authorList>
            <person name="Steffen K."/>
            <person name="Cardenas P."/>
        </authorList>
    </citation>
    <scope>NUCLEOTIDE SEQUENCE</scope>
</reference>
<accession>A0AA35X2P9</accession>
<keyword evidence="3" id="KW-0732">Signal</keyword>
<dbReference type="InterPro" id="IPR037120">
    <property type="entry name" value="Haem_peroxidase_sf_animal"/>
</dbReference>
<keyword evidence="9" id="KW-1185">Reference proteome</keyword>
<proteinExistence type="predicted"/>
<sequence>MYNWYPSQVFVGDTFCYFAGMTFAVVGILSHFSKTMLLFFIPQILNFLYSVPQLFGLIPCPRHRLPRLNRKSGLLGISWAQFNPSHLSPLGKLTLSILQTFRLVTTEAASEEGEIRVNNLTIINFLLRLTGPTHEQTLTVQREALIAEAIAEGKEHGRQQSLAREASIQRMKTGQLSSGQMVGRLFKKPTKSARKQGEARVMLDDMVRRAEKKIAEAERHSVGTTQGAEEKAEALAKELFHRPGSMLTSDEIALMTQESGCANVREAPTCQFPQTVIYRTIDGTCNNYKFPLYGASETPFRRMVPAFYEDGIDSLRGDIQAVNEEQTDGMFALDPFSAPAPSARLISKTIIFRNDSLEEDDFTHLLMQWGQFLDHDLDLSPELEAECENCEFSDICRPIRVAREDPVFGLGTLQNGNCLRFGRSLPTCSQDPPGSYSPREQLNAITSFIDASNVYGSNKMHGNAVRLFEDGLLKEGEPALPGQKPALPIDKDDIMACLNAQNCFLAGDVRANEQISLTIMHTLWLREHNRIAGELKEINPFWDDERLFQEARRIVGALLQKITYEDYLPKVMGPTVFNQLIGPYPGYDPRVDPGVPNSFATAAYRYGHSLVRPEFARLGSNFQPLPKGPLNLVDAFFNPDQFKLSMGTDPILRGLITENVLRADSFINFVLNSKLFERADKGLPGMDLAALNIQRGRDHGLPTLSVFANTCKRRFPWLPDLGVFQQELDTIRFLQLHGSLNDVDLWMGGLAETRLPGSFIGPTFACIFGITFDNVRNGDRFWYENPDLFTPAQLRQIKRGSFSRVICDNSDNINRVQPDAFLSNQTRVPCRQIPTVNLNAWREANCFARVRVAAIPSPLEIRLFSQRQRRRRLSTISSSTEVFGASRDPQTMCMTLICPTGSDVTVLVQSNGTSITITPNPTLPENFPGIGSNNYLAVWPNNAFKPKNGLFRAQTPCENPNTQPSNVAIDVSITMPNPDRVQQQMEGTMDDSEIRKKESELLFGRSNEDDEMPEDDENPEADENDQNLMAQLEEALQDLEL</sequence>
<feature type="binding site" description="axial binding residue" evidence="5">
    <location>
        <position position="608"/>
    </location>
    <ligand>
        <name>heme b</name>
        <dbReference type="ChEBI" id="CHEBI:60344"/>
    </ligand>
    <ligandPart>
        <name>Fe</name>
        <dbReference type="ChEBI" id="CHEBI:18248"/>
    </ligandPart>
</feature>
<protein>
    <submittedName>
        <fullName evidence="8">Peroxidasin homolog pxn-2</fullName>
    </submittedName>
</protein>
<dbReference type="PANTHER" id="PTHR11475">
    <property type="entry name" value="OXIDASE/PEROXIDASE"/>
    <property type="match status" value="1"/>
</dbReference>
<evidence type="ECO:0000256" key="1">
    <source>
        <dbReference type="ARBA" id="ARBA00004613"/>
    </source>
</evidence>
<comment type="caution">
    <text evidence="8">The sequence shown here is derived from an EMBL/GenBank/DDBJ whole genome shotgun (WGS) entry which is preliminary data.</text>
</comment>
<feature type="transmembrane region" description="Helical" evidence="7">
    <location>
        <begin position="6"/>
        <end position="29"/>
    </location>
</feature>
<evidence type="ECO:0000256" key="4">
    <source>
        <dbReference type="ARBA" id="ARBA00023180"/>
    </source>
</evidence>
<evidence type="ECO:0000256" key="6">
    <source>
        <dbReference type="SAM" id="MobiDB-lite"/>
    </source>
</evidence>
<dbReference type="EMBL" id="CASHTH010002814">
    <property type="protein sequence ID" value="CAI8035667.1"/>
    <property type="molecule type" value="Genomic_DNA"/>
</dbReference>
<comment type="subcellular location">
    <subcellularLocation>
        <location evidence="1">Secreted</location>
    </subcellularLocation>
</comment>
<keyword evidence="5" id="KW-0408">Iron</keyword>
<dbReference type="GO" id="GO:0006979">
    <property type="term" value="P:response to oxidative stress"/>
    <property type="evidence" value="ECO:0007669"/>
    <property type="project" value="InterPro"/>
</dbReference>
<organism evidence="8 9">
    <name type="scientific">Geodia barretti</name>
    <name type="common">Barrett's horny sponge</name>
    <dbReference type="NCBI Taxonomy" id="519541"/>
    <lineage>
        <taxon>Eukaryota</taxon>
        <taxon>Metazoa</taxon>
        <taxon>Porifera</taxon>
        <taxon>Demospongiae</taxon>
        <taxon>Heteroscleromorpha</taxon>
        <taxon>Tetractinellida</taxon>
        <taxon>Astrophorina</taxon>
        <taxon>Geodiidae</taxon>
        <taxon>Geodia</taxon>
    </lineage>
</organism>
<evidence type="ECO:0000256" key="7">
    <source>
        <dbReference type="SAM" id="Phobius"/>
    </source>
</evidence>
<dbReference type="AlphaFoldDB" id="A0AA35X2P9"/>
<dbReference type="GO" id="GO:0020037">
    <property type="term" value="F:heme binding"/>
    <property type="evidence" value="ECO:0007669"/>
    <property type="project" value="InterPro"/>
</dbReference>
<dbReference type="Proteomes" id="UP001174909">
    <property type="component" value="Unassembled WGS sequence"/>
</dbReference>
<keyword evidence="7" id="KW-0812">Transmembrane</keyword>
<keyword evidence="7" id="KW-1133">Transmembrane helix</keyword>
<gene>
    <name evidence="8" type="ORF">GBAR_LOCUS19981</name>
</gene>